<dbReference type="Pfam" id="PF00015">
    <property type="entry name" value="MCPsignal"/>
    <property type="match status" value="1"/>
</dbReference>
<evidence type="ECO:0000256" key="6">
    <source>
        <dbReference type="ARBA" id="ARBA00023136"/>
    </source>
</evidence>
<keyword evidence="3" id="KW-0145">Chemotaxis</keyword>
<evidence type="ECO:0000259" key="10">
    <source>
        <dbReference type="PROSITE" id="PS50885"/>
    </source>
</evidence>
<evidence type="ECO:0000256" key="4">
    <source>
        <dbReference type="ARBA" id="ARBA00022692"/>
    </source>
</evidence>
<dbReference type="Gene3D" id="1.10.287.950">
    <property type="entry name" value="Methyl-accepting chemotaxis protein"/>
    <property type="match status" value="1"/>
</dbReference>
<dbReference type="PANTHER" id="PTHR43531">
    <property type="entry name" value="PROTEIN ICFG"/>
    <property type="match status" value="1"/>
</dbReference>
<feature type="domain" description="HAMP" evidence="10">
    <location>
        <begin position="428"/>
        <end position="480"/>
    </location>
</feature>
<dbReference type="CDD" id="cd06225">
    <property type="entry name" value="HAMP"/>
    <property type="match status" value="1"/>
</dbReference>
<organism evidence="11 12">
    <name type="scientific">Mesobacterium hydrothermale</name>
    <dbReference type="NCBI Taxonomy" id="3111907"/>
    <lineage>
        <taxon>Bacteria</taxon>
        <taxon>Pseudomonadati</taxon>
        <taxon>Pseudomonadota</taxon>
        <taxon>Alphaproteobacteria</taxon>
        <taxon>Rhodobacterales</taxon>
        <taxon>Roseobacteraceae</taxon>
        <taxon>Mesobacterium</taxon>
    </lineage>
</organism>
<evidence type="ECO:0000256" key="1">
    <source>
        <dbReference type="ARBA" id="ARBA00004651"/>
    </source>
</evidence>
<keyword evidence="4" id="KW-0812">Transmembrane</keyword>
<dbReference type="InterPro" id="IPR033479">
    <property type="entry name" value="dCache_1"/>
</dbReference>
<evidence type="ECO:0000256" key="7">
    <source>
        <dbReference type="ARBA" id="ARBA00029447"/>
    </source>
</evidence>
<sequence>MLNIQMIRNKLPLMFLSISAAICLALVLLAQNTLRDATRSQLELTMESFAQGKQELLQDWFDNIALEMGLLSADPFVRDQVSALDQAFAALGPGRVGRLQRRYITENPFPAGRRHEFSQARTGDGYDLLHAQTHAYLRRLVDEQGYYDVFLINASGDVIYTVFKELDFASNLVSGEFKASGLARAFATAMTLGDGEIAFDSFASYAPSNGDPAAFVATPLFDASGQRSGVLAVQLPIDRIAAILSTPDWLGEKGKVFLLDSAGRLNSELGADSTFGLLDILPATTAIANALAGTEGYVDDVTGIDGNAVATFTTSARFQNATWTMVVEGDRPFLYNSLQALRSRMSWVSLAIAAIMGAIGLFLARHVSKPLDNIGAAMNRIQAGDYDNDIAEAKRKDEFGLIGRNLQEFTQSLSLARDRECQEQERAREQAEVVEKLTEGLTRLRDGDLGFNIQAPFPPAYERLRIDFNKSMETLNHALSQVVDSADSIRGGSQEISQAADDLSNRTENQAATLEQTAAALDELTASVKSAAEGAKSVETIVSEAKEEATASGFVVRDAVDAMNEIEASSEQISQIIGVIDDIAFQTNLLALNAGVEAARAGEAGKGFSVVASEVRALAQRSSEAAHEIKALISGSTQQVEKGVDLVGKTGIALKSIVDRVNHIAELVSDIASGAAEQSTGLGEINIGVNQLDQVTQQNAAMVEQATAASHILLRDTSILSDLVANFNIRTERHADSSEDAEVQPETAPSLVHDDIVLIDPKPILVEPRQAATGTVMSGWQDF</sequence>
<dbReference type="PRINTS" id="PR00260">
    <property type="entry name" value="CHEMTRNSDUCR"/>
</dbReference>
<feature type="domain" description="HAMP" evidence="10">
    <location>
        <begin position="365"/>
        <end position="418"/>
    </location>
</feature>
<dbReference type="InterPro" id="IPR003660">
    <property type="entry name" value="HAMP_dom"/>
</dbReference>
<dbReference type="InterPro" id="IPR051310">
    <property type="entry name" value="MCP_chemotaxis"/>
</dbReference>
<dbReference type="EMBL" id="JAYLLH010000023">
    <property type="protein sequence ID" value="MEC3862523.1"/>
    <property type="molecule type" value="Genomic_DNA"/>
</dbReference>
<evidence type="ECO:0000256" key="8">
    <source>
        <dbReference type="PROSITE-ProRule" id="PRU00284"/>
    </source>
</evidence>
<name>A0ABU6HM44_9RHOB</name>
<keyword evidence="8" id="KW-0807">Transducer</keyword>
<feature type="domain" description="Methyl-accepting transducer" evidence="9">
    <location>
        <begin position="485"/>
        <end position="714"/>
    </location>
</feature>
<dbReference type="InterPro" id="IPR004090">
    <property type="entry name" value="Chemotax_Me-accpt_rcpt"/>
</dbReference>
<evidence type="ECO:0000259" key="9">
    <source>
        <dbReference type="PROSITE" id="PS50111"/>
    </source>
</evidence>
<keyword evidence="12" id="KW-1185">Reference proteome</keyword>
<comment type="similarity">
    <text evidence="7">Belongs to the methyl-accepting chemotaxis (MCP) protein family.</text>
</comment>
<evidence type="ECO:0000313" key="12">
    <source>
        <dbReference type="Proteomes" id="UP001348149"/>
    </source>
</evidence>
<dbReference type="RefSeq" id="WP_326298354.1">
    <property type="nucleotide sequence ID" value="NZ_JAYLLH010000023.1"/>
</dbReference>
<accession>A0ABU6HM44</accession>
<evidence type="ECO:0000256" key="3">
    <source>
        <dbReference type="ARBA" id="ARBA00022500"/>
    </source>
</evidence>
<dbReference type="SMART" id="SM00304">
    <property type="entry name" value="HAMP"/>
    <property type="match status" value="2"/>
</dbReference>
<dbReference type="PROSITE" id="PS50111">
    <property type="entry name" value="CHEMOTAXIS_TRANSDUC_2"/>
    <property type="match status" value="1"/>
</dbReference>
<comment type="caution">
    <text evidence="11">The sequence shown here is derived from an EMBL/GenBank/DDBJ whole genome shotgun (WGS) entry which is preliminary data.</text>
</comment>
<dbReference type="Pfam" id="PF00672">
    <property type="entry name" value="HAMP"/>
    <property type="match status" value="1"/>
</dbReference>
<comment type="subcellular location">
    <subcellularLocation>
        <location evidence="1">Cell membrane</location>
        <topology evidence="1">Multi-pass membrane protein</topology>
    </subcellularLocation>
</comment>
<protein>
    <submittedName>
        <fullName evidence="11">Methyl-accepting chemotaxis protein</fullName>
    </submittedName>
</protein>
<evidence type="ECO:0000256" key="5">
    <source>
        <dbReference type="ARBA" id="ARBA00022989"/>
    </source>
</evidence>
<dbReference type="Gene3D" id="6.10.340.10">
    <property type="match status" value="1"/>
</dbReference>
<dbReference type="Proteomes" id="UP001348149">
    <property type="component" value="Unassembled WGS sequence"/>
</dbReference>
<dbReference type="CDD" id="cd11386">
    <property type="entry name" value="MCP_signal"/>
    <property type="match status" value="1"/>
</dbReference>
<keyword evidence="2" id="KW-1003">Cell membrane</keyword>
<evidence type="ECO:0000256" key="2">
    <source>
        <dbReference type="ARBA" id="ARBA00022475"/>
    </source>
</evidence>
<keyword evidence="5" id="KW-1133">Transmembrane helix</keyword>
<proteinExistence type="inferred from homology"/>
<keyword evidence="6" id="KW-0472">Membrane</keyword>
<dbReference type="InterPro" id="IPR004089">
    <property type="entry name" value="MCPsignal_dom"/>
</dbReference>
<dbReference type="SMART" id="SM00283">
    <property type="entry name" value="MA"/>
    <property type="match status" value="1"/>
</dbReference>
<dbReference type="Pfam" id="PF02743">
    <property type="entry name" value="dCache_1"/>
    <property type="match status" value="1"/>
</dbReference>
<dbReference type="SUPFAM" id="SSF58104">
    <property type="entry name" value="Methyl-accepting chemotaxis protein (MCP) signaling domain"/>
    <property type="match status" value="1"/>
</dbReference>
<gene>
    <name evidence="11" type="ORF">VK792_14615</name>
</gene>
<reference evidence="11 12" key="1">
    <citation type="submission" date="2024-01" db="EMBL/GenBank/DDBJ databases">
        <title>Mesobacterium rodlantinim sp. nov., isolated from shallow sea hydrothermal systems off Kueishantao Island.</title>
        <authorList>
            <person name="Su Z."/>
            <person name="Tang K."/>
        </authorList>
    </citation>
    <scope>NUCLEOTIDE SEQUENCE [LARGE SCALE GENOMIC DNA]</scope>
    <source>
        <strain evidence="11 12">TK19101</strain>
    </source>
</reference>
<evidence type="ECO:0000313" key="11">
    <source>
        <dbReference type="EMBL" id="MEC3862523.1"/>
    </source>
</evidence>
<dbReference type="PANTHER" id="PTHR43531:SF11">
    <property type="entry name" value="METHYL-ACCEPTING CHEMOTAXIS PROTEIN 3"/>
    <property type="match status" value="1"/>
</dbReference>
<dbReference type="PROSITE" id="PS50885">
    <property type="entry name" value="HAMP"/>
    <property type="match status" value="2"/>
</dbReference>
<dbReference type="SUPFAM" id="SSF158472">
    <property type="entry name" value="HAMP domain-like"/>
    <property type="match status" value="1"/>
</dbReference>